<keyword evidence="3" id="KW-1185">Reference proteome</keyword>
<feature type="chain" id="PRO_5040970377" evidence="1">
    <location>
        <begin position="22"/>
        <end position="129"/>
    </location>
</feature>
<dbReference type="AlphaFoldDB" id="A0A9W9YFG4"/>
<sequence>MTFCRIFAIFFALTILRAIAAESCLSCRHPREPLSPSILVDLKTNKAHGRDSNIVWWGKVVSKPVACTTQGKLRIRFDKCGPKRTARIDLWFARKVTGFSFNIGDSPTVNGWGKRRDCFSMISCKTAYI</sequence>
<comment type="caution">
    <text evidence="2">The sequence shown here is derived from an EMBL/GenBank/DDBJ whole genome shotgun (WGS) entry which is preliminary data.</text>
</comment>
<proteinExistence type="predicted"/>
<accession>A0A9W9YFG4</accession>
<protein>
    <submittedName>
        <fullName evidence="2">Uncharacterized protein</fullName>
    </submittedName>
</protein>
<dbReference type="EMBL" id="MU827779">
    <property type="protein sequence ID" value="KAJ7339440.1"/>
    <property type="molecule type" value="Genomic_DNA"/>
</dbReference>
<dbReference type="Proteomes" id="UP001163046">
    <property type="component" value="Unassembled WGS sequence"/>
</dbReference>
<evidence type="ECO:0000256" key="1">
    <source>
        <dbReference type="SAM" id="SignalP"/>
    </source>
</evidence>
<feature type="signal peptide" evidence="1">
    <location>
        <begin position="1"/>
        <end position="21"/>
    </location>
</feature>
<gene>
    <name evidence="2" type="ORF">OS493_005838</name>
</gene>
<dbReference type="OrthoDB" id="10024657at2759"/>
<evidence type="ECO:0000313" key="2">
    <source>
        <dbReference type="EMBL" id="KAJ7339440.1"/>
    </source>
</evidence>
<name>A0A9W9YFG4_9CNID</name>
<evidence type="ECO:0000313" key="3">
    <source>
        <dbReference type="Proteomes" id="UP001163046"/>
    </source>
</evidence>
<organism evidence="2 3">
    <name type="scientific">Desmophyllum pertusum</name>
    <dbReference type="NCBI Taxonomy" id="174260"/>
    <lineage>
        <taxon>Eukaryota</taxon>
        <taxon>Metazoa</taxon>
        <taxon>Cnidaria</taxon>
        <taxon>Anthozoa</taxon>
        <taxon>Hexacorallia</taxon>
        <taxon>Scleractinia</taxon>
        <taxon>Caryophylliina</taxon>
        <taxon>Caryophylliidae</taxon>
        <taxon>Desmophyllum</taxon>
    </lineage>
</organism>
<keyword evidence="1" id="KW-0732">Signal</keyword>
<reference evidence="2" key="1">
    <citation type="submission" date="2023-01" db="EMBL/GenBank/DDBJ databases">
        <title>Genome assembly of the deep-sea coral Lophelia pertusa.</title>
        <authorList>
            <person name="Herrera S."/>
            <person name="Cordes E."/>
        </authorList>
    </citation>
    <scope>NUCLEOTIDE SEQUENCE</scope>
    <source>
        <strain evidence="2">USNM1676648</strain>
        <tissue evidence="2">Polyp</tissue>
    </source>
</reference>